<dbReference type="GO" id="GO:0016787">
    <property type="term" value="F:hydrolase activity"/>
    <property type="evidence" value="ECO:0007669"/>
    <property type="project" value="UniProtKB-KW"/>
</dbReference>
<sequence length="607" mass="67415">MQLETFFRGDIQARPETAIQELLRAILVRTHFAPVVRHLLGWRGLKQTTAAAECWTAKIDRWEGVFGICFEGLDPLPQWVRGRFALFYFPHPDEALVEKCTLRAAATTQEEDYLRRIRNFAAFPDWANLFTIGKLYLAVQRSGQGLALTLGALSRLRIFCEKGIRLPRQGQMVTLVPPGTWEQDFPAFEAACAYFDVLAASTTFNLDRAPSYFGAQHRPGHHLVRSGAGRLRQAPSDEIRHETLVLGYGQAAFAELDPTDHQSRVVCRWTGDQPVPPSVQDRLWWRAHQLQGSATIDKTALGVDERPPLILLTGFLGAGKTTFLQHFIEYQTQRSRFVAVIQNEIGEVGLDGKLLDYTVTEIDEGCVCCSLAGNLKRAVRGILAAFTPDIILLETTGLANPYNLLGELDELESIVRFDCTLTIVDAEHAAATLAHHPLATDQVRAADLIMLNKADLVTADQLERLTAQLQQINPQAPVFHTTNGNLNPALLLQPVKQPRATRADHFPSQHPSGHQQEDVWVKTIALQHPLDQAGFLQTVQRLPSTIFRMKGVLHFNNAPQPMLFQYVGGRHTLSPMPQETTESDFLVIIGHGPKDPSTVNALGALAG</sequence>
<comment type="similarity">
    <text evidence="4">Belongs to the SIMIBI class G3E GTPase family. ZNG1 subfamily.</text>
</comment>
<comment type="catalytic activity">
    <reaction evidence="6">
        <text>GTP + H2O = GDP + phosphate + H(+)</text>
        <dbReference type="Rhea" id="RHEA:19669"/>
        <dbReference type="ChEBI" id="CHEBI:15377"/>
        <dbReference type="ChEBI" id="CHEBI:15378"/>
        <dbReference type="ChEBI" id="CHEBI:37565"/>
        <dbReference type="ChEBI" id="CHEBI:43474"/>
        <dbReference type="ChEBI" id="CHEBI:58189"/>
    </reaction>
    <physiologicalReaction direction="left-to-right" evidence="6">
        <dbReference type="Rhea" id="RHEA:19670"/>
    </physiologicalReaction>
</comment>
<dbReference type="SUPFAM" id="SSF90002">
    <property type="entry name" value="Hypothetical protein YjiA, C-terminal domain"/>
    <property type="match status" value="1"/>
</dbReference>
<comment type="function">
    <text evidence="5">Zinc chaperone that directly transfers zinc cofactor to target proteins, thereby activating them. Zinc is transferred from the CXCC motif in the GTPase domain to the zinc binding site in target proteins in a process requiring GTP hydrolysis.</text>
</comment>
<comment type="caution">
    <text evidence="8">The sequence shown here is derived from an EMBL/GenBank/DDBJ whole genome shotgun (WGS) entry which is preliminary data.</text>
</comment>
<dbReference type="PANTHER" id="PTHR13748">
    <property type="entry name" value="COBW-RELATED"/>
    <property type="match status" value="1"/>
</dbReference>
<organism evidence="8 9">
    <name type="scientific">Desulfatitalea alkaliphila</name>
    <dbReference type="NCBI Taxonomy" id="2929485"/>
    <lineage>
        <taxon>Bacteria</taxon>
        <taxon>Pseudomonadati</taxon>
        <taxon>Thermodesulfobacteriota</taxon>
        <taxon>Desulfobacteria</taxon>
        <taxon>Desulfobacterales</taxon>
        <taxon>Desulfosarcinaceae</taxon>
        <taxon>Desulfatitalea</taxon>
    </lineage>
</organism>
<dbReference type="InterPro" id="IPR003495">
    <property type="entry name" value="CobW/HypB/UreG_nucleotide-bd"/>
</dbReference>
<keyword evidence="2" id="KW-0378">Hydrolase</keyword>
<evidence type="ECO:0000256" key="3">
    <source>
        <dbReference type="ARBA" id="ARBA00023186"/>
    </source>
</evidence>
<name>A0AA41UK22_9BACT</name>
<dbReference type="Gene3D" id="3.30.1220.10">
    <property type="entry name" value="CobW-like, C-terminal domain"/>
    <property type="match status" value="1"/>
</dbReference>
<evidence type="ECO:0000256" key="1">
    <source>
        <dbReference type="ARBA" id="ARBA00022741"/>
    </source>
</evidence>
<dbReference type="RefSeq" id="WP_246911129.1">
    <property type="nucleotide sequence ID" value="NZ_JALJRB010000018.1"/>
</dbReference>
<dbReference type="Pfam" id="PF07683">
    <property type="entry name" value="CobW_C"/>
    <property type="match status" value="1"/>
</dbReference>
<evidence type="ECO:0000256" key="4">
    <source>
        <dbReference type="ARBA" id="ARBA00034320"/>
    </source>
</evidence>
<evidence type="ECO:0000313" key="9">
    <source>
        <dbReference type="Proteomes" id="UP001165427"/>
    </source>
</evidence>
<dbReference type="InterPro" id="IPR036627">
    <property type="entry name" value="CobW-likC_sf"/>
</dbReference>
<proteinExistence type="inferred from homology"/>
<dbReference type="Pfam" id="PF02492">
    <property type="entry name" value="cobW"/>
    <property type="match status" value="1"/>
</dbReference>
<dbReference type="EMBL" id="JALJRB010000018">
    <property type="protein sequence ID" value="MCJ8501839.1"/>
    <property type="molecule type" value="Genomic_DNA"/>
</dbReference>
<evidence type="ECO:0000259" key="7">
    <source>
        <dbReference type="SMART" id="SM00833"/>
    </source>
</evidence>
<reference evidence="8" key="1">
    <citation type="submission" date="2022-04" db="EMBL/GenBank/DDBJ databases">
        <title>Desulfatitalea alkaliphila sp. nov., a novel anaerobic sulfate-reducing bacterium isolated from terrestrial mud volcano, Taman Peninsula, Russia.</title>
        <authorList>
            <person name="Khomyakova M.A."/>
            <person name="Merkel A.Y."/>
            <person name="Slobodkin A.I."/>
        </authorList>
    </citation>
    <scope>NUCLEOTIDE SEQUENCE</scope>
    <source>
        <strain evidence="8">M08but</strain>
    </source>
</reference>
<evidence type="ECO:0000256" key="5">
    <source>
        <dbReference type="ARBA" id="ARBA00045658"/>
    </source>
</evidence>
<dbReference type="SUPFAM" id="SSF52540">
    <property type="entry name" value="P-loop containing nucleoside triphosphate hydrolases"/>
    <property type="match status" value="1"/>
</dbReference>
<gene>
    <name evidence="8" type="ORF">MRX98_14745</name>
</gene>
<dbReference type="CDD" id="cd03112">
    <property type="entry name" value="CobW-like"/>
    <property type="match status" value="1"/>
</dbReference>
<dbReference type="AlphaFoldDB" id="A0AA41UK22"/>
<dbReference type="SMART" id="SM00833">
    <property type="entry name" value="CobW_C"/>
    <property type="match status" value="1"/>
</dbReference>
<dbReference type="PANTHER" id="PTHR13748:SF62">
    <property type="entry name" value="COBW DOMAIN-CONTAINING PROTEIN"/>
    <property type="match status" value="1"/>
</dbReference>
<dbReference type="GO" id="GO:0000166">
    <property type="term" value="F:nucleotide binding"/>
    <property type="evidence" value="ECO:0007669"/>
    <property type="project" value="UniProtKB-KW"/>
</dbReference>
<accession>A0AA41UK22</accession>
<evidence type="ECO:0000256" key="2">
    <source>
        <dbReference type="ARBA" id="ARBA00022801"/>
    </source>
</evidence>
<dbReference type="InterPro" id="IPR027417">
    <property type="entry name" value="P-loop_NTPase"/>
</dbReference>
<dbReference type="Proteomes" id="UP001165427">
    <property type="component" value="Unassembled WGS sequence"/>
</dbReference>
<evidence type="ECO:0000313" key="8">
    <source>
        <dbReference type="EMBL" id="MCJ8501839.1"/>
    </source>
</evidence>
<keyword evidence="1" id="KW-0547">Nucleotide-binding</keyword>
<dbReference type="Gene3D" id="3.40.50.300">
    <property type="entry name" value="P-loop containing nucleotide triphosphate hydrolases"/>
    <property type="match status" value="1"/>
</dbReference>
<protein>
    <submittedName>
        <fullName evidence="8">GTP-binding protein</fullName>
    </submittedName>
</protein>
<keyword evidence="3" id="KW-0143">Chaperone</keyword>
<dbReference type="GO" id="GO:0005737">
    <property type="term" value="C:cytoplasm"/>
    <property type="evidence" value="ECO:0007669"/>
    <property type="project" value="TreeGrafter"/>
</dbReference>
<evidence type="ECO:0000256" key="6">
    <source>
        <dbReference type="ARBA" id="ARBA00049117"/>
    </source>
</evidence>
<keyword evidence="9" id="KW-1185">Reference proteome</keyword>
<dbReference type="InterPro" id="IPR051316">
    <property type="entry name" value="Zinc-reg_GTPase_activator"/>
</dbReference>
<feature type="domain" description="CobW C-terminal" evidence="7">
    <location>
        <begin position="519"/>
        <end position="606"/>
    </location>
</feature>
<dbReference type="InterPro" id="IPR011629">
    <property type="entry name" value="CobW-like_C"/>
</dbReference>